<protein>
    <recommendedName>
        <fullName evidence="1">HTH iclR-type domain-containing protein</fullName>
    </recommendedName>
</protein>
<dbReference type="RefSeq" id="WP_007208917.1">
    <property type="nucleotide sequence ID" value="NZ_GL622241.1"/>
</dbReference>
<dbReference type="InterPro" id="IPR005471">
    <property type="entry name" value="Tscrpt_reg_IclR_N"/>
</dbReference>
<accession>E6LHR5</accession>
<organism evidence="2 3">
    <name type="scientific">Enterococcus italicus (strain DSM 15952 / CCUG 50447 / LMG 22039 / TP 1.5)</name>
    <dbReference type="NCBI Taxonomy" id="888064"/>
    <lineage>
        <taxon>Bacteria</taxon>
        <taxon>Bacillati</taxon>
        <taxon>Bacillota</taxon>
        <taxon>Bacilli</taxon>
        <taxon>Lactobacillales</taxon>
        <taxon>Enterococcaceae</taxon>
        <taxon>Enterococcus</taxon>
    </lineage>
</organism>
<dbReference type="GO" id="GO:0006355">
    <property type="term" value="P:regulation of DNA-templated transcription"/>
    <property type="evidence" value="ECO:0007669"/>
    <property type="project" value="InterPro"/>
</dbReference>
<dbReference type="SUPFAM" id="SSF46785">
    <property type="entry name" value="Winged helix' DNA-binding domain"/>
    <property type="match status" value="1"/>
</dbReference>
<reference evidence="2 3" key="1">
    <citation type="submission" date="2010-12" db="EMBL/GenBank/DDBJ databases">
        <authorList>
            <person name="Muzny D."/>
            <person name="Qin X."/>
            <person name="Deng J."/>
            <person name="Jiang H."/>
            <person name="Liu Y."/>
            <person name="Qu J."/>
            <person name="Song X.-Z."/>
            <person name="Zhang L."/>
            <person name="Thornton R."/>
            <person name="Coyle M."/>
            <person name="Francisco L."/>
            <person name="Jackson L."/>
            <person name="Javaid M."/>
            <person name="Korchina V."/>
            <person name="Kovar C."/>
            <person name="Mata R."/>
            <person name="Mathew T."/>
            <person name="Ngo R."/>
            <person name="Nguyen L."/>
            <person name="Nguyen N."/>
            <person name="Okwuonu G."/>
            <person name="Ongeri F."/>
            <person name="Pham C."/>
            <person name="Simmons D."/>
            <person name="Wilczek-Boney K."/>
            <person name="Hale W."/>
            <person name="Jakkamsetti A."/>
            <person name="Pham P."/>
            <person name="Ruth R."/>
            <person name="San Lucas F."/>
            <person name="Warren J."/>
            <person name="Zhang J."/>
            <person name="Zhao Z."/>
            <person name="Zhou C."/>
            <person name="Zhu D."/>
            <person name="Lee S."/>
            <person name="Bess C."/>
            <person name="Blankenburg K."/>
            <person name="Forbes L."/>
            <person name="Fu Q."/>
            <person name="Gubbala S."/>
            <person name="Hirani K."/>
            <person name="Jayaseelan J.C."/>
            <person name="Lara F."/>
            <person name="Munidasa M."/>
            <person name="Palculict T."/>
            <person name="Patil S."/>
            <person name="Pu L.-L."/>
            <person name="Saada N."/>
            <person name="Tang L."/>
            <person name="Weissenberger G."/>
            <person name="Zhu Y."/>
            <person name="Hemphill L."/>
            <person name="Shang Y."/>
            <person name="Youmans B."/>
            <person name="Ayvaz T."/>
            <person name="Ross M."/>
            <person name="Santibanez J."/>
            <person name="Aqrawi P."/>
            <person name="Gross S."/>
            <person name="Joshi V."/>
            <person name="Fowler G."/>
            <person name="Nazareth L."/>
            <person name="Reid J."/>
            <person name="Worley K."/>
            <person name="Petrosino J."/>
            <person name="Highlander S."/>
            <person name="Gibbs R."/>
        </authorList>
    </citation>
    <scope>NUCLEOTIDE SEQUENCE [LARGE SCALE GENOMIC DNA]</scope>
    <source>
        <strain evidence="3">DSM 15952 / CCUG 50447 / LMG 22039 / TP 1.5</strain>
    </source>
</reference>
<dbReference type="STRING" id="888064.HMPREF9088_1905"/>
<dbReference type="Pfam" id="PF09339">
    <property type="entry name" value="HTH_IclR"/>
    <property type="match status" value="1"/>
</dbReference>
<proteinExistence type="predicted"/>
<dbReference type="Gene3D" id="1.10.10.10">
    <property type="entry name" value="Winged helix-like DNA-binding domain superfamily/Winged helix DNA-binding domain"/>
    <property type="match status" value="1"/>
</dbReference>
<dbReference type="HOGENOM" id="CLU_2934310_0_0_9"/>
<dbReference type="OrthoDB" id="5809921at2"/>
<dbReference type="GO" id="GO:0003677">
    <property type="term" value="F:DNA binding"/>
    <property type="evidence" value="ECO:0007669"/>
    <property type="project" value="InterPro"/>
</dbReference>
<evidence type="ECO:0000313" key="3">
    <source>
        <dbReference type="Proteomes" id="UP000010296"/>
    </source>
</evidence>
<sequence length="60" mass="6890">MKSKKEQVYDMLKEQQKKLTASELATIAAMDRTNASRYLNELVKDQLVAKDESRLVTRSS</sequence>
<dbReference type="EMBL" id="AEPV01000071">
    <property type="protein sequence ID" value="EFU73320.1"/>
    <property type="molecule type" value="Genomic_DNA"/>
</dbReference>
<evidence type="ECO:0000259" key="1">
    <source>
        <dbReference type="Pfam" id="PF09339"/>
    </source>
</evidence>
<evidence type="ECO:0000313" key="2">
    <source>
        <dbReference type="EMBL" id="EFU73320.1"/>
    </source>
</evidence>
<keyword evidence="3" id="KW-1185">Reference proteome</keyword>
<gene>
    <name evidence="2" type="ORF">HMPREF9088_1905</name>
</gene>
<dbReference type="InterPro" id="IPR036390">
    <property type="entry name" value="WH_DNA-bd_sf"/>
</dbReference>
<comment type="caution">
    <text evidence="2">The sequence shown here is derived from an EMBL/GenBank/DDBJ whole genome shotgun (WGS) entry which is preliminary data.</text>
</comment>
<dbReference type="Proteomes" id="UP000010296">
    <property type="component" value="Unassembled WGS sequence"/>
</dbReference>
<dbReference type="InterPro" id="IPR036388">
    <property type="entry name" value="WH-like_DNA-bd_sf"/>
</dbReference>
<feature type="domain" description="HTH iclR-type" evidence="1">
    <location>
        <begin position="10"/>
        <end position="51"/>
    </location>
</feature>
<name>E6LHR5_ENTI1</name>
<dbReference type="AlphaFoldDB" id="E6LHR5"/>